<dbReference type="EMBL" id="CDOG01000023">
    <property type="protein sequence ID" value="CEN38003.1"/>
    <property type="molecule type" value="Genomic_DNA"/>
</dbReference>
<evidence type="ECO:0000313" key="4">
    <source>
        <dbReference type="Proteomes" id="UP000038083"/>
    </source>
</evidence>
<feature type="transmembrane region" description="Helical" evidence="1">
    <location>
        <begin position="6"/>
        <end position="25"/>
    </location>
</feature>
<dbReference type="PANTHER" id="PTHR33446:SF2">
    <property type="entry name" value="PROTEIN TONB"/>
    <property type="match status" value="1"/>
</dbReference>
<dbReference type="OrthoDB" id="1522859at2"/>
<feature type="transmembrane region" description="Helical" evidence="1">
    <location>
        <begin position="37"/>
        <end position="57"/>
    </location>
</feature>
<gene>
    <name evidence="3" type="ORF">CCYN74_30038</name>
</gene>
<dbReference type="GO" id="GO:0055085">
    <property type="term" value="P:transmembrane transport"/>
    <property type="evidence" value="ECO:0007669"/>
    <property type="project" value="InterPro"/>
</dbReference>
<dbReference type="InterPro" id="IPR051045">
    <property type="entry name" value="TonB-dependent_transducer"/>
</dbReference>
<keyword evidence="1" id="KW-0472">Membrane</keyword>
<reference evidence="3 4" key="1">
    <citation type="submission" date="2015-01" db="EMBL/GenBank/DDBJ databases">
        <authorList>
            <person name="Xiang T."/>
            <person name="Song Y."/>
            <person name="Huang L."/>
            <person name="Wang B."/>
            <person name="Wu P."/>
        </authorList>
    </citation>
    <scope>NUCLEOTIDE SEQUENCE [LARGE SCALE GENOMIC DNA]</scope>
    <source>
        <strain evidence="3 4">Ccy74</strain>
    </source>
</reference>
<dbReference type="Pfam" id="PF03544">
    <property type="entry name" value="TonB_C"/>
    <property type="match status" value="1"/>
</dbReference>
<name>A0A0B7HKC9_9FLAO</name>
<dbReference type="Pfam" id="PF05569">
    <property type="entry name" value="Peptidase_M56"/>
    <property type="match status" value="1"/>
</dbReference>
<feature type="transmembrane region" description="Helical" evidence="1">
    <location>
        <begin position="95"/>
        <end position="113"/>
    </location>
</feature>
<dbReference type="InterPro" id="IPR008756">
    <property type="entry name" value="Peptidase_M56"/>
</dbReference>
<dbReference type="SUPFAM" id="SSF74653">
    <property type="entry name" value="TolA/TonB C-terminal domain"/>
    <property type="match status" value="1"/>
</dbReference>
<dbReference type="PANTHER" id="PTHR33446">
    <property type="entry name" value="PROTEIN TONB-RELATED"/>
    <property type="match status" value="1"/>
</dbReference>
<dbReference type="GO" id="GO:0098797">
    <property type="term" value="C:plasma membrane protein complex"/>
    <property type="evidence" value="ECO:0007669"/>
    <property type="project" value="TreeGrafter"/>
</dbReference>
<feature type="transmembrane region" description="Helical" evidence="1">
    <location>
        <begin position="262"/>
        <end position="282"/>
    </location>
</feature>
<keyword evidence="1" id="KW-0812">Transmembrane</keyword>
<dbReference type="AlphaFoldDB" id="A0A0B7HKC9"/>
<accession>A0A0B7HKC9</accession>
<evidence type="ECO:0000313" key="3">
    <source>
        <dbReference type="EMBL" id="CEN38003.1"/>
    </source>
</evidence>
<dbReference type="Gene3D" id="3.30.1150.10">
    <property type="match status" value="1"/>
</dbReference>
<dbReference type="PROSITE" id="PS52015">
    <property type="entry name" value="TONB_CTD"/>
    <property type="match status" value="1"/>
</dbReference>
<dbReference type="Proteomes" id="UP000038083">
    <property type="component" value="Unassembled WGS sequence"/>
</dbReference>
<protein>
    <submittedName>
        <fullName evidence="3">TonB</fullName>
    </submittedName>
</protein>
<sequence length="428" mass="49313">MENFLIYSVKTMFVQLLFLLLYEAFFKNEPYFRINRFFLLSGIALSLILPFFPISLANDNITAAIRLEEFVAYANTTSENIAKASKTNIINWYEMIYGIGAVCFGLLFIIKIIRLNHLLNRSQRVVLNGTRIFLLEDLTQAFTFMNNIYVGKEQAEETCVIEHEKVHQKQWHSLDLLFLELMKIVFWFNPLLYFYQKRLVEAHEFEADKQTYPKFQNYYYQTLINQALGTKIDLLTSYWSAPKLIKRRLSMLQQKQKSTKGMSKYLLTIPALAVSVLMLSAGNAPQNNLSENLPKISVAEPQLTNSQVVNDTLPFTKVDKTPRFKECENVSESESFECFKKELDAHIARNFKYPKEAAEKALQGRVNVLFSIGTDGKVSIKSMKGGEKVLQEEAKRLIETLPQLIPGQHKGKNVAVMFIYPINFKLAV</sequence>
<proteinExistence type="predicted"/>
<organism evidence="3 4">
    <name type="scientific">Capnocytophaga cynodegmi</name>
    <dbReference type="NCBI Taxonomy" id="28189"/>
    <lineage>
        <taxon>Bacteria</taxon>
        <taxon>Pseudomonadati</taxon>
        <taxon>Bacteroidota</taxon>
        <taxon>Flavobacteriia</taxon>
        <taxon>Flavobacteriales</taxon>
        <taxon>Flavobacteriaceae</taxon>
        <taxon>Capnocytophaga</taxon>
    </lineage>
</organism>
<dbReference type="RefSeq" id="WP_041996561.1">
    <property type="nucleotide sequence ID" value="NZ_CDOG01000023.1"/>
</dbReference>
<dbReference type="GO" id="GO:0031992">
    <property type="term" value="F:energy transducer activity"/>
    <property type="evidence" value="ECO:0007669"/>
    <property type="project" value="TreeGrafter"/>
</dbReference>
<evidence type="ECO:0000256" key="1">
    <source>
        <dbReference type="SAM" id="Phobius"/>
    </source>
</evidence>
<feature type="domain" description="TonB C-terminal" evidence="2">
    <location>
        <begin position="338"/>
        <end position="428"/>
    </location>
</feature>
<keyword evidence="1" id="KW-1133">Transmembrane helix</keyword>
<dbReference type="InterPro" id="IPR037682">
    <property type="entry name" value="TonB_C"/>
</dbReference>
<evidence type="ECO:0000259" key="2">
    <source>
        <dbReference type="PROSITE" id="PS52015"/>
    </source>
</evidence>